<dbReference type="InterPro" id="IPR001650">
    <property type="entry name" value="Helicase_C-like"/>
</dbReference>
<dbReference type="EMBL" id="CM007383">
    <property type="protein sequence ID" value="ONK75180.1"/>
    <property type="molecule type" value="Genomic_DNA"/>
</dbReference>
<keyword evidence="4" id="KW-0347">Helicase</keyword>
<dbReference type="SMART" id="SM00487">
    <property type="entry name" value="DEXDc"/>
    <property type="match status" value="1"/>
</dbReference>
<dbReference type="InterPro" id="IPR011545">
    <property type="entry name" value="DEAD/DEAH_box_helicase_dom"/>
</dbReference>
<evidence type="ECO:0000256" key="5">
    <source>
        <dbReference type="ARBA" id="ARBA00022840"/>
    </source>
</evidence>
<organism evidence="9 10">
    <name type="scientific">Asparagus officinalis</name>
    <name type="common">Garden asparagus</name>
    <dbReference type="NCBI Taxonomy" id="4686"/>
    <lineage>
        <taxon>Eukaryota</taxon>
        <taxon>Viridiplantae</taxon>
        <taxon>Streptophyta</taxon>
        <taxon>Embryophyta</taxon>
        <taxon>Tracheophyta</taxon>
        <taxon>Spermatophyta</taxon>
        <taxon>Magnoliopsida</taxon>
        <taxon>Liliopsida</taxon>
        <taxon>Asparagales</taxon>
        <taxon>Asparagaceae</taxon>
        <taxon>Asparagoideae</taxon>
        <taxon>Asparagus</taxon>
    </lineage>
</organism>
<dbReference type="GO" id="GO:0003724">
    <property type="term" value="F:RNA helicase activity"/>
    <property type="evidence" value="ECO:0007669"/>
    <property type="project" value="UniProtKB-EC"/>
</dbReference>
<evidence type="ECO:0000256" key="4">
    <source>
        <dbReference type="ARBA" id="ARBA00022806"/>
    </source>
</evidence>
<dbReference type="OMA" id="CCDIDIQ"/>
<feature type="domain" description="Helicase C-terminal" evidence="8">
    <location>
        <begin position="207"/>
        <end position="282"/>
    </location>
</feature>
<evidence type="ECO:0000313" key="9">
    <source>
        <dbReference type="EMBL" id="ONK75180.1"/>
    </source>
</evidence>
<evidence type="ECO:0000256" key="1">
    <source>
        <dbReference type="ARBA" id="ARBA00012552"/>
    </source>
</evidence>
<dbReference type="EC" id="3.6.4.13" evidence="1"/>
<evidence type="ECO:0000256" key="6">
    <source>
        <dbReference type="ARBA" id="ARBA00022884"/>
    </source>
</evidence>
<dbReference type="PROSITE" id="PS51192">
    <property type="entry name" value="HELICASE_ATP_BIND_1"/>
    <property type="match status" value="1"/>
</dbReference>
<feature type="domain" description="Helicase ATP-binding" evidence="7">
    <location>
        <begin position="19"/>
        <end position="180"/>
    </location>
</feature>
<sequence length="282" mass="31919">MVVEKAGYKPPSPIQMAAIPLGLQQRDVIRIAETGSRKATACVLPVLAYINRLPPMSEENAAEGLYTVSTEDQGFKITQGCEIVIATPGRLLDCLERGYVVLNQCNYVVHDEADRMIDMGFDPQLVGVLDVMSSCNLKPENEDEELDEKRIYRTTYMFSATMPPAVERLTRKCLRKPVVVLINTTEKTTDLITKNVIMLKEYEKFSRLQRFLTDLGDKTTIVFCNTKKSVDDWAKDLDRAGYRVTTLHGGKSEEQRERSLEGFINKSGYRCCDIDIQMLLML</sequence>
<dbReference type="AlphaFoldDB" id="A0A5P1FF45"/>
<name>A0A5P1FF45_ASPOF</name>
<keyword evidence="5" id="KW-0067">ATP-binding</keyword>
<dbReference type="Pfam" id="PF00270">
    <property type="entry name" value="DEAD"/>
    <property type="match status" value="1"/>
</dbReference>
<dbReference type="Proteomes" id="UP000243459">
    <property type="component" value="Chromosome 3"/>
</dbReference>
<dbReference type="Pfam" id="PF00271">
    <property type="entry name" value="Helicase_C"/>
    <property type="match status" value="1"/>
</dbReference>
<keyword evidence="10" id="KW-1185">Reference proteome</keyword>
<dbReference type="Gene3D" id="3.40.50.300">
    <property type="entry name" value="P-loop containing nucleotide triphosphate hydrolases"/>
    <property type="match status" value="3"/>
</dbReference>
<proteinExistence type="predicted"/>
<reference evidence="10" key="1">
    <citation type="journal article" date="2017" name="Nat. Commun.">
        <title>The asparagus genome sheds light on the origin and evolution of a young Y chromosome.</title>
        <authorList>
            <person name="Harkess A."/>
            <person name="Zhou J."/>
            <person name="Xu C."/>
            <person name="Bowers J.E."/>
            <person name="Van der Hulst R."/>
            <person name="Ayyampalayam S."/>
            <person name="Mercati F."/>
            <person name="Riccardi P."/>
            <person name="McKain M.R."/>
            <person name="Kakrana A."/>
            <person name="Tang H."/>
            <person name="Ray J."/>
            <person name="Groenendijk J."/>
            <person name="Arikit S."/>
            <person name="Mathioni S.M."/>
            <person name="Nakano M."/>
            <person name="Shan H."/>
            <person name="Telgmann-Rauber A."/>
            <person name="Kanno A."/>
            <person name="Yue Z."/>
            <person name="Chen H."/>
            <person name="Li W."/>
            <person name="Chen Y."/>
            <person name="Xu X."/>
            <person name="Zhang Y."/>
            <person name="Luo S."/>
            <person name="Chen H."/>
            <person name="Gao J."/>
            <person name="Mao Z."/>
            <person name="Pires J.C."/>
            <person name="Luo M."/>
            <person name="Kudrna D."/>
            <person name="Wing R.A."/>
            <person name="Meyers B.C."/>
            <person name="Yi K."/>
            <person name="Kong H."/>
            <person name="Lavrijsen P."/>
            <person name="Sunseri F."/>
            <person name="Falavigna A."/>
            <person name="Ye Y."/>
            <person name="Leebens-Mack J.H."/>
            <person name="Chen G."/>
        </authorList>
    </citation>
    <scope>NUCLEOTIDE SEQUENCE [LARGE SCALE GENOMIC DNA]</scope>
    <source>
        <strain evidence="10">cv. DH0086</strain>
    </source>
</reference>
<dbReference type="InterPro" id="IPR027417">
    <property type="entry name" value="P-loop_NTPase"/>
</dbReference>
<dbReference type="GO" id="GO:0005524">
    <property type="term" value="F:ATP binding"/>
    <property type="evidence" value="ECO:0007669"/>
    <property type="project" value="UniProtKB-KW"/>
</dbReference>
<dbReference type="Gramene" id="ONK75180">
    <property type="protein sequence ID" value="ONK75180"/>
    <property type="gene ID" value="A4U43_C03F14200"/>
</dbReference>
<dbReference type="GO" id="GO:0003723">
    <property type="term" value="F:RNA binding"/>
    <property type="evidence" value="ECO:0007669"/>
    <property type="project" value="UniProtKB-KW"/>
</dbReference>
<dbReference type="GO" id="GO:0016787">
    <property type="term" value="F:hydrolase activity"/>
    <property type="evidence" value="ECO:0007669"/>
    <property type="project" value="UniProtKB-KW"/>
</dbReference>
<keyword evidence="3" id="KW-0378">Hydrolase</keyword>
<keyword evidence="6" id="KW-0694">RNA-binding</keyword>
<evidence type="ECO:0000256" key="2">
    <source>
        <dbReference type="ARBA" id="ARBA00022741"/>
    </source>
</evidence>
<protein>
    <recommendedName>
        <fullName evidence="1">RNA helicase</fullName>
        <ecNumber evidence="1">3.6.4.13</ecNumber>
    </recommendedName>
</protein>
<evidence type="ECO:0000256" key="3">
    <source>
        <dbReference type="ARBA" id="ARBA00022801"/>
    </source>
</evidence>
<accession>A0A5P1FF45</accession>
<dbReference type="PANTHER" id="PTHR47958">
    <property type="entry name" value="ATP-DEPENDENT RNA HELICASE DBP3"/>
    <property type="match status" value="1"/>
</dbReference>
<evidence type="ECO:0000259" key="8">
    <source>
        <dbReference type="PROSITE" id="PS51194"/>
    </source>
</evidence>
<dbReference type="InterPro" id="IPR014001">
    <property type="entry name" value="Helicase_ATP-bd"/>
</dbReference>
<dbReference type="SUPFAM" id="SSF52540">
    <property type="entry name" value="P-loop containing nucleoside triphosphate hydrolases"/>
    <property type="match status" value="2"/>
</dbReference>
<keyword evidence="2" id="KW-0547">Nucleotide-binding</keyword>
<evidence type="ECO:0000259" key="7">
    <source>
        <dbReference type="PROSITE" id="PS51192"/>
    </source>
</evidence>
<gene>
    <name evidence="9" type="ORF">A4U43_C03F14200</name>
</gene>
<evidence type="ECO:0000313" key="10">
    <source>
        <dbReference type="Proteomes" id="UP000243459"/>
    </source>
</evidence>
<dbReference type="PROSITE" id="PS51194">
    <property type="entry name" value="HELICASE_CTER"/>
    <property type="match status" value="1"/>
</dbReference>